<accession>A0A382DDC8</accession>
<dbReference type="EC" id="4.3.2.7" evidence="1"/>
<dbReference type="GO" id="GO:0061928">
    <property type="term" value="F:glutathione specific gamma-glutamylcyclotransferase activity"/>
    <property type="evidence" value="ECO:0007669"/>
    <property type="project" value="UniProtKB-EC"/>
</dbReference>
<dbReference type="Gene3D" id="3.10.490.10">
    <property type="entry name" value="Gamma-glutamyl cyclotransferase-like"/>
    <property type="match status" value="1"/>
</dbReference>
<keyword evidence="2" id="KW-0456">Lyase</keyword>
<dbReference type="AlphaFoldDB" id="A0A382DDC8"/>
<dbReference type="PANTHER" id="PTHR12192">
    <property type="entry name" value="CATION TRANSPORT PROTEIN CHAC-RELATED"/>
    <property type="match status" value="1"/>
</dbReference>
<dbReference type="CDD" id="cd06661">
    <property type="entry name" value="GGCT_like"/>
    <property type="match status" value="1"/>
</dbReference>
<organism evidence="3">
    <name type="scientific">marine metagenome</name>
    <dbReference type="NCBI Taxonomy" id="408172"/>
    <lineage>
        <taxon>unclassified sequences</taxon>
        <taxon>metagenomes</taxon>
        <taxon>ecological metagenomes</taxon>
    </lineage>
</organism>
<proteinExistence type="predicted"/>
<evidence type="ECO:0000256" key="1">
    <source>
        <dbReference type="ARBA" id="ARBA00012344"/>
    </source>
</evidence>
<dbReference type="GO" id="GO:0005737">
    <property type="term" value="C:cytoplasm"/>
    <property type="evidence" value="ECO:0007669"/>
    <property type="project" value="TreeGrafter"/>
</dbReference>
<dbReference type="Pfam" id="PF04752">
    <property type="entry name" value="ChaC"/>
    <property type="match status" value="1"/>
</dbReference>
<dbReference type="InterPro" id="IPR006840">
    <property type="entry name" value="ChaC"/>
</dbReference>
<evidence type="ECO:0000313" key="3">
    <source>
        <dbReference type="EMBL" id="SVB36265.1"/>
    </source>
</evidence>
<gene>
    <name evidence="3" type="ORF">METZ01_LOCUS189119</name>
</gene>
<dbReference type="SUPFAM" id="SSF110857">
    <property type="entry name" value="Gamma-glutamyl cyclotransferase-like"/>
    <property type="match status" value="1"/>
</dbReference>
<protein>
    <recommendedName>
        <fullName evidence="1">glutathione-specific gamma-glutamylcyclotransferase</fullName>
        <ecNumber evidence="1">4.3.2.7</ecNumber>
    </recommendedName>
</protein>
<name>A0A382DDC8_9ZZZZ</name>
<evidence type="ECO:0000256" key="2">
    <source>
        <dbReference type="ARBA" id="ARBA00023239"/>
    </source>
</evidence>
<dbReference type="PANTHER" id="PTHR12192:SF2">
    <property type="entry name" value="GLUTATHIONE-SPECIFIC GAMMA-GLUTAMYLCYCLOTRANSFERASE 2"/>
    <property type="match status" value="1"/>
</dbReference>
<dbReference type="GO" id="GO:0006751">
    <property type="term" value="P:glutathione catabolic process"/>
    <property type="evidence" value="ECO:0007669"/>
    <property type="project" value="InterPro"/>
</dbReference>
<dbReference type="InterPro" id="IPR013024">
    <property type="entry name" value="GGCT-like"/>
</dbReference>
<dbReference type="InterPro" id="IPR036568">
    <property type="entry name" value="GGCT-like_sf"/>
</dbReference>
<sequence length="244" mass="27960">MNCIYRFSELPILRKYNEGKMIERLEITRETIESGQLEEFLIDVEKRGLLDRSSPEYREQTQKKAISHFDPSEDIWLFAYGSLLWNPTIAYEEVRLGQLFGFHRSFCLQTLLGRGTPECPGLMLALDYGGSCKGLAYRISRKLAENELKIIWNREMVSNSYVAKVVRLKTETGPLKAITFAINRENKRYSGKLAINKIADVVAISKGPMGSCSDYLFQTIDKLTEHGLTDSHLDKLARLVQERL</sequence>
<reference evidence="3" key="1">
    <citation type="submission" date="2018-05" db="EMBL/GenBank/DDBJ databases">
        <authorList>
            <person name="Lanie J.A."/>
            <person name="Ng W.-L."/>
            <person name="Kazmierczak K.M."/>
            <person name="Andrzejewski T.M."/>
            <person name="Davidsen T.M."/>
            <person name="Wayne K.J."/>
            <person name="Tettelin H."/>
            <person name="Glass J.I."/>
            <person name="Rusch D."/>
            <person name="Podicherti R."/>
            <person name="Tsui H.-C.T."/>
            <person name="Winkler M.E."/>
        </authorList>
    </citation>
    <scope>NUCLEOTIDE SEQUENCE</scope>
</reference>
<dbReference type="EMBL" id="UINC01038777">
    <property type="protein sequence ID" value="SVB36265.1"/>
    <property type="molecule type" value="Genomic_DNA"/>
</dbReference>